<keyword evidence="1" id="KW-0812">Transmembrane</keyword>
<keyword evidence="1" id="KW-1133">Transmembrane helix</keyword>
<proteinExistence type="predicted"/>
<accession>A0A099T2D9</accession>
<dbReference type="EMBL" id="JRHO01000009">
    <property type="protein sequence ID" value="KGK99277.1"/>
    <property type="molecule type" value="Genomic_DNA"/>
</dbReference>
<keyword evidence="3" id="KW-1185">Reference proteome</keyword>
<reference evidence="2 3" key="1">
    <citation type="submission" date="2014-09" db="EMBL/GenBank/DDBJ databases">
        <title>Draft genome sequence of an obligately methylotrophic methanogen, Methanococcoides methylutens, isolated from marine sediment.</title>
        <authorList>
            <person name="Guan Y."/>
            <person name="Ngugi D.K."/>
            <person name="Blom J."/>
            <person name="Ali S."/>
            <person name="Ferry J.G."/>
            <person name="Stingl U."/>
        </authorList>
    </citation>
    <scope>NUCLEOTIDE SEQUENCE [LARGE SCALE GENOMIC DNA]</scope>
    <source>
        <strain evidence="2 3">DSM 2657</strain>
    </source>
</reference>
<dbReference type="RefSeq" id="WP_236622658.1">
    <property type="nucleotide sequence ID" value="NZ_CAAGSM010000006.1"/>
</dbReference>
<gene>
    <name evidence="2" type="ORF">LI82_04480</name>
</gene>
<comment type="caution">
    <text evidence="2">The sequence shown here is derived from an EMBL/GenBank/DDBJ whole genome shotgun (WGS) entry which is preliminary data.</text>
</comment>
<keyword evidence="1" id="KW-0472">Membrane</keyword>
<dbReference type="Proteomes" id="UP000029859">
    <property type="component" value="Unassembled WGS sequence"/>
</dbReference>
<dbReference type="AlphaFoldDB" id="A0A099T2D9"/>
<name>A0A099T2D9_METMT</name>
<evidence type="ECO:0000256" key="1">
    <source>
        <dbReference type="SAM" id="Phobius"/>
    </source>
</evidence>
<evidence type="ECO:0000313" key="2">
    <source>
        <dbReference type="EMBL" id="KGK99277.1"/>
    </source>
</evidence>
<organism evidence="2 3">
    <name type="scientific">Methanococcoides methylutens</name>
    <dbReference type="NCBI Taxonomy" id="2226"/>
    <lineage>
        <taxon>Archaea</taxon>
        <taxon>Methanobacteriati</taxon>
        <taxon>Methanobacteriota</taxon>
        <taxon>Stenosarchaea group</taxon>
        <taxon>Methanomicrobia</taxon>
        <taxon>Methanosarcinales</taxon>
        <taxon>Methanosarcinaceae</taxon>
        <taxon>Methanococcoides</taxon>
    </lineage>
</organism>
<evidence type="ECO:0000313" key="3">
    <source>
        <dbReference type="Proteomes" id="UP000029859"/>
    </source>
</evidence>
<feature type="transmembrane region" description="Helical" evidence="1">
    <location>
        <begin position="27"/>
        <end position="49"/>
    </location>
</feature>
<feature type="transmembrane region" description="Helical" evidence="1">
    <location>
        <begin position="5"/>
        <end position="21"/>
    </location>
</feature>
<protein>
    <submittedName>
        <fullName evidence="2">Uncharacterized protein</fullName>
    </submittedName>
</protein>
<sequence length="238" mass="27833">MFGFGLVLVSAILHLIHYLIFHDMHHISIYLVGRIAFVPMEVLIASLIIHHFLERIEKKHQVEKLNMIIGSFFSEVGTNLLTVISDADPDLDKVRENFVIKDLWSESDFSNLDVFLKNYDYNVDARKIDLFSFSSLLVSKRAYMASLLQNPIMFEHDPFTELLRAVFHMTEELDYREDLSSLPDSDKMHLSGDIKRVYSLLAREWLEYMQYQKVNYPFLFSLAMRTNPFDKNASVIVQ</sequence>